<keyword evidence="3" id="KW-0328">Glycosyltransferase</keyword>
<evidence type="ECO:0000256" key="4">
    <source>
        <dbReference type="ARBA" id="ARBA00022679"/>
    </source>
</evidence>
<dbReference type="InterPro" id="IPR009695">
    <property type="entry name" value="Diacylglyc_glucosyltr_N"/>
</dbReference>
<comment type="similarity">
    <text evidence="2">Belongs to the glycosyltransferase 28 family.</text>
</comment>
<proteinExistence type="inferred from homology"/>
<evidence type="ECO:0000256" key="2">
    <source>
        <dbReference type="ARBA" id="ARBA00006962"/>
    </source>
</evidence>
<evidence type="ECO:0000313" key="8">
    <source>
        <dbReference type="Proteomes" id="UP000601522"/>
    </source>
</evidence>
<protein>
    <submittedName>
        <fullName evidence="7">UDP-diphospho-muramoylpentapeptide beta-N-acetylglucosaminyltransferase</fullName>
    </submittedName>
</protein>
<dbReference type="InterPro" id="IPR007235">
    <property type="entry name" value="Glyco_trans_28_C"/>
</dbReference>
<dbReference type="PANTHER" id="PTHR43025">
    <property type="entry name" value="MONOGALACTOSYLDIACYLGLYCEROL SYNTHASE"/>
    <property type="match status" value="1"/>
</dbReference>
<keyword evidence="8" id="KW-1185">Reference proteome</keyword>
<accession>A0A926EZE2</accession>
<dbReference type="InterPro" id="IPR050519">
    <property type="entry name" value="Glycosyltransf_28_UgtP"/>
</dbReference>
<dbReference type="AlphaFoldDB" id="A0A926EZE2"/>
<evidence type="ECO:0000259" key="5">
    <source>
        <dbReference type="Pfam" id="PF04101"/>
    </source>
</evidence>
<dbReference type="GO" id="GO:0016758">
    <property type="term" value="F:hexosyltransferase activity"/>
    <property type="evidence" value="ECO:0007669"/>
    <property type="project" value="InterPro"/>
</dbReference>
<keyword evidence="4" id="KW-0808">Transferase</keyword>
<comment type="caution">
    <text evidence="7">The sequence shown here is derived from an EMBL/GenBank/DDBJ whole genome shotgun (WGS) entry which is preliminary data.</text>
</comment>
<dbReference type="Gene3D" id="3.40.50.2000">
    <property type="entry name" value="Glycogen Phosphorylase B"/>
    <property type="match status" value="1"/>
</dbReference>
<feature type="domain" description="Diacylglycerol glucosyltransferase N-terminal" evidence="6">
    <location>
        <begin position="14"/>
        <end position="177"/>
    </location>
</feature>
<dbReference type="Pfam" id="PF06925">
    <property type="entry name" value="MGDG_synth"/>
    <property type="match status" value="1"/>
</dbReference>
<reference evidence="7 8" key="1">
    <citation type="submission" date="2020-08" db="EMBL/GenBank/DDBJ databases">
        <title>Genome public.</title>
        <authorList>
            <person name="Liu C."/>
            <person name="Sun Q."/>
        </authorList>
    </citation>
    <scope>NUCLEOTIDE SEQUENCE [LARGE SCALE GENOMIC DNA]</scope>
    <source>
        <strain evidence="7 8">NSJ-26</strain>
    </source>
</reference>
<evidence type="ECO:0000259" key="6">
    <source>
        <dbReference type="Pfam" id="PF06925"/>
    </source>
</evidence>
<evidence type="ECO:0000313" key="7">
    <source>
        <dbReference type="EMBL" id="MBC8590342.1"/>
    </source>
</evidence>
<gene>
    <name evidence="7" type="ORF">H8689_04190</name>
</gene>
<dbReference type="RefSeq" id="WP_249323159.1">
    <property type="nucleotide sequence ID" value="NZ_JACRTK010000001.1"/>
</dbReference>
<dbReference type="Proteomes" id="UP000601522">
    <property type="component" value="Unassembled WGS sequence"/>
</dbReference>
<feature type="domain" description="Glycosyl transferase family 28 C-terminal" evidence="5">
    <location>
        <begin position="217"/>
        <end position="314"/>
    </location>
</feature>
<name>A0A926EZE2_9FIRM</name>
<evidence type="ECO:0000256" key="3">
    <source>
        <dbReference type="ARBA" id="ARBA00022676"/>
    </source>
</evidence>
<dbReference type="EMBL" id="JACRTK010000001">
    <property type="protein sequence ID" value="MBC8590342.1"/>
    <property type="molecule type" value="Genomic_DNA"/>
</dbReference>
<dbReference type="PANTHER" id="PTHR43025:SF3">
    <property type="entry name" value="MONOGALACTOSYLDIACYLGLYCEROL SYNTHASE 1, CHLOROPLASTIC"/>
    <property type="match status" value="1"/>
</dbReference>
<organism evidence="7 8">
    <name type="scientific">Wansuia hejianensis</name>
    <dbReference type="NCBI Taxonomy" id="2763667"/>
    <lineage>
        <taxon>Bacteria</taxon>
        <taxon>Bacillati</taxon>
        <taxon>Bacillota</taxon>
        <taxon>Clostridia</taxon>
        <taxon>Lachnospirales</taxon>
        <taxon>Lachnospiraceae</taxon>
        <taxon>Wansuia</taxon>
    </lineage>
</organism>
<sequence>MNILILTGRFGMGHYSVASSLKEEIQKQVKDANIETVDIIDYMAPKLKSIIYSGFDILVKKANKVYNFVYKSTMDLDFHVSIPFGSLFVLKIEELMYDNKPDIIISTLPLCSRIISEYKRKTGSSIPLVTCITDISMHNEWISPETNLYIVATETVKANLMRNGIKPENIIVSGIPVKNQFKNTSITKTRCNKDKKTLLIMGGGLGLIPLEDDFYSRLSQVHDLNVIVIMGKNQRGYYNLLNKYDNIEVIGYTNKVHEYMAKSDLIISKAGGITVFESIYSRLPLVVLTPFLEQERNNAHFIEQKNIGEIIWNTSDDIIDKALDLIYDGYRLSIMQENMEKIISHINNNTILDILEKVYEVA</sequence>
<comment type="subcellular location">
    <subcellularLocation>
        <location evidence="1">Membrane</location>
    </subcellularLocation>
</comment>
<evidence type="ECO:0000256" key="1">
    <source>
        <dbReference type="ARBA" id="ARBA00004370"/>
    </source>
</evidence>
<dbReference type="SUPFAM" id="SSF53756">
    <property type="entry name" value="UDP-Glycosyltransferase/glycogen phosphorylase"/>
    <property type="match status" value="1"/>
</dbReference>
<dbReference type="GO" id="GO:0016020">
    <property type="term" value="C:membrane"/>
    <property type="evidence" value="ECO:0007669"/>
    <property type="project" value="UniProtKB-SubCell"/>
</dbReference>
<dbReference type="GO" id="GO:0009247">
    <property type="term" value="P:glycolipid biosynthetic process"/>
    <property type="evidence" value="ECO:0007669"/>
    <property type="project" value="InterPro"/>
</dbReference>
<dbReference type="Pfam" id="PF04101">
    <property type="entry name" value="Glyco_tran_28_C"/>
    <property type="match status" value="1"/>
</dbReference>